<evidence type="ECO:0000313" key="1">
    <source>
        <dbReference type="EMBL" id="ABP86597.1"/>
    </source>
</evidence>
<dbReference type="eggNOG" id="COG0834">
    <property type="taxonomic scope" value="Bacteria"/>
</dbReference>
<dbReference type="SUPFAM" id="SSF53850">
    <property type="entry name" value="Periplasmic binding protein-like II"/>
    <property type="match status" value="1"/>
</dbReference>
<sequence length="256" mass="29521">MRRCWASREAMAMAARRLTLLLGMVVMLTVHAELQLPSEIHVASEVWEGHTNADGTGMGWDILREVFEPAGVALRTQSVPYTRAVGLVQRGGVDAWVGSYRNEVDEGVHYPRWHYDSEQISALGLKSRPAPTLERLGELRLIWMRGYEYQRYLPNVRHYREVRRHSGILGMLDHGHADFYIDARVEIEVVLAEAAQEIRDRYQVADLKWLPLYLGFADNSRGRALADLFDQRMEQLVEAGTLKPIFERWQQPYPFD</sequence>
<organism evidence="1">
    <name type="scientific">Ectopseudomonas mendocina (strain ymp)</name>
    <name type="common">Pseudomonas mendocina</name>
    <dbReference type="NCBI Taxonomy" id="399739"/>
    <lineage>
        <taxon>Bacteria</taxon>
        <taxon>Pseudomonadati</taxon>
        <taxon>Pseudomonadota</taxon>
        <taxon>Gammaproteobacteria</taxon>
        <taxon>Pseudomonadales</taxon>
        <taxon>Pseudomonadaceae</taxon>
        <taxon>Ectopseudomonas</taxon>
    </lineage>
</organism>
<dbReference type="HOGENOM" id="CLU_094477_0_0_6"/>
<gene>
    <name evidence="1" type="ordered locus">Pmen_3850</name>
</gene>
<proteinExistence type="predicted"/>
<name>A4XZ31_ECTM1</name>
<dbReference type="Gene3D" id="3.40.190.10">
    <property type="entry name" value="Periplasmic binding protein-like II"/>
    <property type="match status" value="2"/>
</dbReference>
<protein>
    <submittedName>
        <fullName evidence="1">Amino acid ABC transporter substrate-binding protein, PAAT family</fullName>
    </submittedName>
</protein>
<reference evidence="1" key="1">
    <citation type="submission" date="2007-04" db="EMBL/GenBank/DDBJ databases">
        <title>Complete sequence of Pseudomonas mendocina ymp.</title>
        <authorList>
            <consortium name="US DOE Joint Genome Institute"/>
            <person name="Copeland A."/>
            <person name="Lucas S."/>
            <person name="Lapidus A."/>
            <person name="Barry K."/>
            <person name="Glavina del Rio T."/>
            <person name="Dalin E."/>
            <person name="Tice H."/>
            <person name="Pitluck S."/>
            <person name="Kiss H."/>
            <person name="Brettin T."/>
            <person name="Detter J.C."/>
            <person name="Bruce D."/>
            <person name="Han C."/>
            <person name="Schmutz J."/>
            <person name="Larimer F."/>
            <person name="Land M."/>
            <person name="Hauser L."/>
            <person name="Kyrpides N."/>
            <person name="Mikhailova N."/>
            <person name="Hersman L."/>
            <person name="Dubois J."/>
            <person name="Maurice P."/>
            <person name="Richardson P."/>
        </authorList>
    </citation>
    <scope>NUCLEOTIDE SEQUENCE [LARGE SCALE GENOMIC DNA]</scope>
    <source>
        <strain evidence="1">Ymp</strain>
    </source>
</reference>
<dbReference type="EMBL" id="CP000680">
    <property type="protein sequence ID" value="ABP86597.1"/>
    <property type="molecule type" value="Genomic_DNA"/>
</dbReference>
<accession>A4XZ31</accession>
<dbReference type="KEGG" id="pmy:Pmen_3850"/>
<dbReference type="AlphaFoldDB" id="A4XZ31"/>
<dbReference type="STRING" id="399739.Pmen_3850"/>